<evidence type="ECO:0000313" key="2">
    <source>
        <dbReference type="EMBL" id="GKV22933.1"/>
    </source>
</evidence>
<dbReference type="AlphaFoldDB" id="A0AAV5KEF3"/>
<keyword evidence="3" id="KW-1185">Reference proteome</keyword>
<feature type="transmembrane region" description="Helical" evidence="1">
    <location>
        <begin position="14"/>
        <end position="31"/>
    </location>
</feature>
<name>A0AAV5KEF3_9ROSI</name>
<proteinExistence type="predicted"/>
<dbReference type="EMBL" id="BPVZ01000061">
    <property type="protein sequence ID" value="GKV22933.1"/>
    <property type="molecule type" value="Genomic_DNA"/>
</dbReference>
<evidence type="ECO:0000313" key="3">
    <source>
        <dbReference type="Proteomes" id="UP001054252"/>
    </source>
</evidence>
<keyword evidence="1" id="KW-1133">Transmembrane helix</keyword>
<comment type="caution">
    <text evidence="2">The sequence shown here is derived from an EMBL/GenBank/DDBJ whole genome shotgun (WGS) entry which is preliminary data.</text>
</comment>
<keyword evidence="1" id="KW-0812">Transmembrane</keyword>
<reference evidence="2 3" key="1">
    <citation type="journal article" date="2021" name="Commun. Biol.">
        <title>The genome of Shorea leprosula (Dipterocarpaceae) highlights the ecological relevance of drought in aseasonal tropical rainforests.</title>
        <authorList>
            <person name="Ng K.K.S."/>
            <person name="Kobayashi M.J."/>
            <person name="Fawcett J.A."/>
            <person name="Hatakeyama M."/>
            <person name="Paape T."/>
            <person name="Ng C.H."/>
            <person name="Ang C.C."/>
            <person name="Tnah L.H."/>
            <person name="Lee C.T."/>
            <person name="Nishiyama T."/>
            <person name="Sese J."/>
            <person name="O'Brien M.J."/>
            <person name="Copetti D."/>
            <person name="Mohd Noor M.I."/>
            <person name="Ong R.C."/>
            <person name="Putra M."/>
            <person name="Sireger I.Z."/>
            <person name="Indrioko S."/>
            <person name="Kosugi Y."/>
            <person name="Izuno A."/>
            <person name="Isagi Y."/>
            <person name="Lee S.L."/>
            <person name="Shimizu K.K."/>
        </authorList>
    </citation>
    <scope>NUCLEOTIDE SEQUENCE [LARGE SCALE GENOMIC DNA]</scope>
    <source>
        <strain evidence="2">214</strain>
    </source>
</reference>
<gene>
    <name evidence="2" type="ORF">SLEP1_g32738</name>
</gene>
<sequence length="33" mass="3588">MSGEPASHGTASNGLHLESFMAIYVSLFFLLPY</sequence>
<accession>A0AAV5KEF3</accession>
<dbReference type="Proteomes" id="UP001054252">
    <property type="component" value="Unassembled WGS sequence"/>
</dbReference>
<keyword evidence="1" id="KW-0472">Membrane</keyword>
<evidence type="ECO:0000256" key="1">
    <source>
        <dbReference type="SAM" id="Phobius"/>
    </source>
</evidence>
<protein>
    <submittedName>
        <fullName evidence="2">Uncharacterized protein</fullName>
    </submittedName>
</protein>
<organism evidence="2 3">
    <name type="scientific">Rubroshorea leprosula</name>
    <dbReference type="NCBI Taxonomy" id="152421"/>
    <lineage>
        <taxon>Eukaryota</taxon>
        <taxon>Viridiplantae</taxon>
        <taxon>Streptophyta</taxon>
        <taxon>Embryophyta</taxon>
        <taxon>Tracheophyta</taxon>
        <taxon>Spermatophyta</taxon>
        <taxon>Magnoliopsida</taxon>
        <taxon>eudicotyledons</taxon>
        <taxon>Gunneridae</taxon>
        <taxon>Pentapetalae</taxon>
        <taxon>rosids</taxon>
        <taxon>malvids</taxon>
        <taxon>Malvales</taxon>
        <taxon>Dipterocarpaceae</taxon>
        <taxon>Rubroshorea</taxon>
    </lineage>
</organism>